<evidence type="ECO:0000313" key="4">
    <source>
        <dbReference type="Proteomes" id="UP000198697"/>
    </source>
</evidence>
<dbReference type="PROSITE" id="PS52016">
    <property type="entry name" value="TONB_DEPENDENT_REC_3"/>
    <property type="match status" value="1"/>
</dbReference>
<dbReference type="InterPro" id="IPR039426">
    <property type="entry name" value="TonB-dep_rcpt-like"/>
</dbReference>
<keyword evidence="3" id="KW-0675">Receptor</keyword>
<keyword evidence="1" id="KW-0812">Transmembrane</keyword>
<name>A0A1H9ZGH0_9BACT</name>
<proteinExistence type="inferred from homology"/>
<keyword evidence="4" id="KW-1185">Reference proteome</keyword>
<dbReference type="GO" id="GO:0009279">
    <property type="term" value="C:cell outer membrane"/>
    <property type="evidence" value="ECO:0007669"/>
    <property type="project" value="UniProtKB-SubCell"/>
</dbReference>
<keyword evidence="1" id="KW-0998">Cell outer membrane</keyword>
<dbReference type="STRING" id="82805.SAMN04487998_0319"/>
<protein>
    <submittedName>
        <fullName evidence="3">TonB-dependent outer membrane receptor, SusC/RagA subfamily, signature region</fullName>
    </submittedName>
</protein>
<reference evidence="4" key="1">
    <citation type="submission" date="2016-10" db="EMBL/GenBank/DDBJ databases">
        <authorList>
            <person name="Varghese N."/>
            <person name="Submissions S."/>
        </authorList>
    </citation>
    <scope>NUCLEOTIDE SEQUENCE [LARGE SCALE GENOMIC DNA]</scope>
    <source>
        <strain evidence="4">DSM 15310</strain>
    </source>
</reference>
<gene>
    <name evidence="3" type="ORF">SAMN04487998_0319</name>
</gene>
<keyword evidence="1" id="KW-0813">Transport</keyword>
<feature type="domain" description="TonB-dependent receptor plug" evidence="2">
    <location>
        <begin position="652"/>
        <end position="750"/>
    </location>
</feature>
<dbReference type="EMBL" id="FOHS01000001">
    <property type="protein sequence ID" value="SES80686.1"/>
    <property type="molecule type" value="Genomic_DNA"/>
</dbReference>
<dbReference type="Gene3D" id="2.60.40.1930">
    <property type="match status" value="1"/>
</dbReference>
<keyword evidence="1" id="KW-0472">Membrane</keyword>
<dbReference type="InterPro" id="IPR012910">
    <property type="entry name" value="Plug_dom"/>
</dbReference>
<dbReference type="AlphaFoldDB" id="A0A1H9ZGH0"/>
<dbReference type="RefSeq" id="WP_177189640.1">
    <property type="nucleotide sequence ID" value="NZ_FOHS01000001.1"/>
</dbReference>
<dbReference type="Proteomes" id="UP000198697">
    <property type="component" value="Unassembled WGS sequence"/>
</dbReference>
<accession>A0A1H9ZGH0</accession>
<comment type="subcellular location">
    <subcellularLocation>
        <location evidence="1">Cell outer membrane</location>
        <topology evidence="1">Multi-pass membrane protein</topology>
    </subcellularLocation>
</comment>
<evidence type="ECO:0000259" key="2">
    <source>
        <dbReference type="Pfam" id="PF07715"/>
    </source>
</evidence>
<keyword evidence="1" id="KW-1134">Transmembrane beta strand</keyword>
<dbReference type="SUPFAM" id="SSF56935">
    <property type="entry name" value="Porins"/>
    <property type="match status" value="1"/>
</dbReference>
<dbReference type="Pfam" id="PF07715">
    <property type="entry name" value="Plug"/>
    <property type="match status" value="1"/>
</dbReference>
<comment type="similarity">
    <text evidence="1">Belongs to the TonB-dependent receptor family.</text>
</comment>
<dbReference type="InterPro" id="IPR037066">
    <property type="entry name" value="Plug_dom_sf"/>
</dbReference>
<dbReference type="Gene3D" id="2.170.130.10">
    <property type="entry name" value="TonB-dependent receptor, plug domain"/>
    <property type="match status" value="1"/>
</dbReference>
<evidence type="ECO:0000313" key="3">
    <source>
        <dbReference type="EMBL" id="SES80686.1"/>
    </source>
</evidence>
<sequence length="858" mass="92267">MIDSYLRRAVGVAGLLVAALAAGLTASGFRPLPDPTLLARRLADFYRSAQPEVSYLHLDQDAYAAGETMWFKAYLLDSHAHQPDSLSKVLYVDLVAPDRRILFKRTLALTDGQVAGDIILPDTLSSGVYTVRAYTSWMRNAGGGLFFTRRVPVWQASAPVSTSTEPSALRQAQLARQASRALIAATKPDVQFFPEGGDYVAGLQTTVGVKAVEASGRGLALAGVVMDGNKQEVARFQTPVLGMSSFGFTPQAGQEYEARVTLPDGSTGTYPLPAVKASGWVLNVREVGNEFRVFVRYQPPAGAPAAPAPLQLLAHVRGRPVYAGQGQISPGQTFQANIATTNAPAGLLHITLFDGTNMAQAERLVFVAETKPLQVHLRPDKATYAPRERVSLEVVVSTADGRPAPAELSVAVAGINGLPTEAGDLTNVRAHLLLTSELSGYVENPAFYFQPGTPARQRALDDLLLTQGWSRFVWQQVLGEPGAVAAGYRFPLERTLTLGGRLVRGSDKPVPNGELTLFLDQQKGEKKDQRKDILISQADANANFLFVGFPGLDSTRVLLQARTPKGSSNVLLQLNEWWPRPAPASWHPPTPLSPAVLASPPVVAYGARSSRQQQLERIYRPDSTSGIVLRNVDITGKNPDDEPFSLHKGLTTSVLRTSDIPGANGYRNVFELMQGRLPGVGVLNNGTTYNVVVRGMSTITGKRQPLYLLNGLELPDGEALLSIPVSEIERIEVLKYAGAAMYGVRGANGVIAVYTKRGSGDYSDVPAAGVAVRQLPAYYRAREFYAPHYDAGRKADKPDPRATTLYWQPRLTVPASGRARISFYAADQAGAFRASIEGVSLAGQPATAEALLTVAGQP</sequence>
<organism evidence="3 4">
    <name type="scientific">Hymenobacter actinosclerus</name>
    <dbReference type="NCBI Taxonomy" id="82805"/>
    <lineage>
        <taxon>Bacteria</taxon>
        <taxon>Pseudomonadati</taxon>
        <taxon>Bacteroidota</taxon>
        <taxon>Cytophagia</taxon>
        <taxon>Cytophagales</taxon>
        <taxon>Hymenobacteraceae</taxon>
        <taxon>Hymenobacter</taxon>
    </lineage>
</organism>
<evidence type="ECO:0000256" key="1">
    <source>
        <dbReference type="PROSITE-ProRule" id="PRU01360"/>
    </source>
</evidence>